<feature type="region of interest" description="Disordered" evidence="1">
    <location>
        <begin position="82"/>
        <end position="113"/>
    </location>
</feature>
<keyword evidence="3" id="KW-1185">Reference proteome</keyword>
<dbReference type="AlphaFoldDB" id="A0AAV6R6G9"/>
<comment type="caution">
    <text evidence="2">The sequence shown here is derived from an EMBL/GenBank/DDBJ whole genome shotgun (WGS) entry which is preliminary data.</text>
</comment>
<protein>
    <submittedName>
        <fullName evidence="2">Uncharacterized protein</fullName>
    </submittedName>
</protein>
<name>A0AAV6R6G9_SOLSE</name>
<sequence length="113" mass="12257">MAEPENQMLSGHLVIRVMFKVGANVSAGLSLVFETAFAKTTLIIFSKNNNGQTPQNWPSVIGSRHLNGVKVSSCGFSTAQREKWTQGDTTVGTTAMATTDGPHKSHTHTRRRS</sequence>
<reference evidence="2 3" key="1">
    <citation type="journal article" date="2021" name="Sci. Rep.">
        <title>Chromosome anchoring in Senegalese sole (Solea senegalensis) reveals sex-associated markers and genome rearrangements in flatfish.</title>
        <authorList>
            <person name="Guerrero-Cozar I."/>
            <person name="Gomez-Garrido J."/>
            <person name="Berbel C."/>
            <person name="Martinez-Blanch J.F."/>
            <person name="Alioto T."/>
            <person name="Claros M.G."/>
            <person name="Gagnaire P.A."/>
            <person name="Manchado M."/>
        </authorList>
    </citation>
    <scope>NUCLEOTIDE SEQUENCE [LARGE SCALE GENOMIC DNA]</scope>
    <source>
        <strain evidence="2">Sse05_10M</strain>
    </source>
</reference>
<feature type="compositionally biased region" description="Low complexity" evidence="1">
    <location>
        <begin position="87"/>
        <end position="100"/>
    </location>
</feature>
<organism evidence="2 3">
    <name type="scientific">Solea senegalensis</name>
    <name type="common">Senegalese sole</name>
    <dbReference type="NCBI Taxonomy" id="28829"/>
    <lineage>
        <taxon>Eukaryota</taxon>
        <taxon>Metazoa</taxon>
        <taxon>Chordata</taxon>
        <taxon>Craniata</taxon>
        <taxon>Vertebrata</taxon>
        <taxon>Euteleostomi</taxon>
        <taxon>Actinopterygii</taxon>
        <taxon>Neopterygii</taxon>
        <taxon>Teleostei</taxon>
        <taxon>Neoteleostei</taxon>
        <taxon>Acanthomorphata</taxon>
        <taxon>Carangaria</taxon>
        <taxon>Pleuronectiformes</taxon>
        <taxon>Pleuronectoidei</taxon>
        <taxon>Soleidae</taxon>
        <taxon>Solea</taxon>
    </lineage>
</organism>
<accession>A0AAV6R6G9</accession>
<evidence type="ECO:0000256" key="1">
    <source>
        <dbReference type="SAM" id="MobiDB-lite"/>
    </source>
</evidence>
<proteinExistence type="predicted"/>
<dbReference type="Proteomes" id="UP000693946">
    <property type="component" value="Linkage Group LG20"/>
</dbReference>
<evidence type="ECO:0000313" key="2">
    <source>
        <dbReference type="EMBL" id="KAG7500993.1"/>
    </source>
</evidence>
<feature type="compositionally biased region" description="Basic residues" evidence="1">
    <location>
        <begin position="104"/>
        <end position="113"/>
    </location>
</feature>
<evidence type="ECO:0000313" key="3">
    <source>
        <dbReference type="Proteomes" id="UP000693946"/>
    </source>
</evidence>
<gene>
    <name evidence="2" type="ORF">JOB18_036814</name>
</gene>
<dbReference type="EMBL" id="JAGKHQ010000013">
    <property type="protein sequence ID" value="KAG7500993.1"/>
    <property type="molecule type" value="Genomic_DNA"/>
</dbReference>